<dbReference type="PANTHER" id="PTHR43031">
    <property type="entry name" value="FAD-DEPENDENT OXIDOREDUCTASE"/>
    <property type="match status" value="1"/>
</dbReference>
<evidence type="ECO:0000256" key="1">
    <source>
        <dbReference type="SAM" id="Phobius"/>
    </source>
</evidence>
<dbReference type="EMBL" id="DXHV01000013">
    <property type="protein sequence ID" value="HIV99760.1"/>
    <property type="molecule type" value="Genomic_DNA"/>
</dbReference>
<evidence type="ECO:0000313" key="3">
    <source>
        <dbReference type="EMBL" id="HIV99760.1"/>
    </source>
</evidence>
<accession>A0A9D1PV28</accession>
<comment type="caution">
    <text evidence="3">The sequence shown here is derived from an EMBL/GenBank/DDBJ whole genome shotgun (WGS) entry which is preliminary data.</text>
</comment>
<evidence type="ECO:0000259" key="2">
    <source>
        <dbReference type="PROSITE" id="PS50206"/>
    </source>
</evidence>
<dbReference type="PROSITE" id="PS50206">
    <property type="entry name" value="RHODANESE_3"/>
    <property type="match status" value="1"/>
</dbReference>
<dbReference type="Gene3D" id="3.40.250.10">
    <property type="entry name" value="Rhodanese-like domain"/>
    <property type="match status" value="1"/>
</dbReference>
<reference evidence="3" key="2">
    <citation type="submission" date="2021-04" db="EMBL/GenBank/DDBJ databases">
        <authorList>
            <person name="Gilroy R."/>
        </authorList>
    </citation>
    <scope>NUCLEOTIDE SEQUENCE</scope>
    <source>
        <strain evidence="3">ChiHecec2B26-446</strain>
    </source>
</reference>
<sequence length="170" mass="18370">MLSPILPREAWKLLQTGKARLIDVREPDEIETAHVEGIVAAPLSVVRLAELPKATPEMPLIFTCHSGNRVRSSAALLEELAQGPAYTLEGGMDAWEKACLPVVRGRRYSLERQVRMVAGSIILCGFALSLVHGAFLVIPLGVGCGLIYAGVTGSCAMAGLLQRLPWNRKK</sequence>
<evidence type="ECO:0000313" key="4">
    <source>
        <dbReference type="Proteomes" id="UP000886752"/>
    </source>
</evidence>
<dbReference type="InterPro" id="IPR021309">
    <property type="entry name" value="YgaP-like_TM"/>
</dbReference>
<feature type="domain" description="Rhodanese" evidence="2">
    <location>
        <begin position="15"/>
        <end position="104"/>
    </location>
</feature>
<keyword evidence="1" id="KW-1133">Transmembrane helix</keyword>
<dbReference type="Pfam" id="PF00581">
    <property type="entry name" value="Rhodanese"/>
    <property type="match status" value="1"/>
</dbReference>
<gene>
    <name evidence="3" type="ORF">H9894_00995</name>
</gene>
<dbReference type="Gene3D" id="6.10.140.1340">
    <property type="match status" value="1"/>
</dbReference>
<reference evidence="3" key="1">
    <citation type="journal article" date="2021" name="PeerJ">
        <title>Extensive microbial diversity within the chicken gut microbiome revealed by metagenomics and culture.</title>
        <authorList>
            <person name="Gilroy R."/>
            <person name="Ravi A."/>
            <person name="Getino M."/>
            <person name="Pursley I."/>
            <person name="Horton D.L."/>
            <person name="Alikhan N.F."/>
            <person name="Baker D."/>
            <person name="Gharbi K."/>
            <person name="Hall N."/>
            <person name="Watson M."/>
            <person name="Adriaenssens E.M."/>
            <person name="Foster-Nyarko E."/>
            <person name="Jarju S."/>
            <person name="Secka A."/>
            <person name="Antonio M."/>
            <person name="Oren A."/>
            <person name="Chaudhuri R.R."/>
            <person name="La Ragione R."/>
            <person name="Hildebrand F."/>
            <person name="Pallen M.J."/>
        </authorList>
    </citation>
    <scope>NUCLEOTIDE SEQUENCE</scope>
    <source>
        <strain evidence="3">ChiHecec2B26-446</strain>
    </source>
</reference>
<feature type="transmembrane region" description="Helical" evidence="1">
    <location>
        <begin position="137"/>
        <end position="161"/>
    </location>
</feature>
<dbReference type="AlphaFoldDB" id="A0A9D1PV28"/>
<dbReference type="Proteomes" id="UP000886752">
    <property type="component" value="Unassembled WGS sequence"/>
</dbReference>
<keyword evidence="1" id="KW-0472">Membrane</keyword>
<name>A0A9D1PV28_9BACT</name>
<protein>
    <submittedName>
        <fullName evidence="3">Rhodanese family protein</fullName>
    </submittedName>
</protein>
<dbReference type="Pfam" id="PF11127">
    <property type="entry name" value="YgaP-like_TM"/>
    <property type="match status" value="1"/>
</dbReference>
<organism evidence="3 4">
    <name type="scientific">Candidatus Desulfovibrio intestinipullorum</name>
    <dbReference type="NCBI Taxonomy" id="2838536"/>
    <lineage>
        <taxon>Bacteria</taxon>
        <taxon>Pseudomonadati</taxon>
        <taxon>Thermodesulfobacteriota</taxon>
        <taxon>Desulfovibrionia</taxon>
        <taxon>Desulfovibrionales</taxon>
        <taxon>Desulfovibrionaceae</taxon>
        <taxon>Desulfovibrio</taxon>
    </lineage>
</organism>
<keyword evidence="1" id="KW-0812">Transmembrane</keyword>
<proteinExistence type="predicted"/>
<dbReference type="PANTHER" id="PTHR43031:SF1">
    <property type="entry name" value="PYRIDINE NUCLEOTIDE-DISULPHIDE OXIDOREDUCTASE"/>
    <property type="match status" value="1"/>
</dbReference>
<dbReference type="SUPFAM" id="SSF52821">
    <property type="entry name" value="Rhodanese/Cell cycle control phosphatase"/>
    <property type="match status" value="1"/>
</dbReference>
<feature type="transmembrane region" description="Helical" evidence="1">
    <location>
        <begin position="114"/>
        <end position="131"/>
    </location>
</feature>
<dbReference type="InterPro" id="IPR036873">
    <property type="entry name" value="Rhodanese-like_dom_sf"/>
</dbReference>
<dbReference type="InterPro" id="IPR050229">
    <property type="entry name" value="GlpE_sulfurtransferase"/>
</dbReference>
<dbReference type="SMART" id="SM00450">
    <property type="entry name" value="RHOD"/>
    <property type="match status" value="1"/>
</dbReference>
<dbReference type="InterPro" id="IPR001763">
    <property type="entry name" value="Rhodanese-like_dom"/>
</dbReference>